<dbReference type="InterPro" id="IPR036866">
    <property type="entry name" value="RibonucZ/Hydroxyglut_hydro"/>
</dbReference>
<dbReference type="PANTHER" id="PTHR43546">
    <property type="entry name" value="UPF0173 METAL-DEPENDENT HYDROLASE MJ1163-RELATED"/>
    <property type="match status" value="1"/>
</dbReference>
<proteinExistence type="predicted"/>
<evidence type="ECO:0000256" key="1">
    <source>
        <dbReference type="SAM" id="SignalP"/>
    </source>
</evidence>
<dbReference type="Pfam" id="PF13483">
    <property type="entry name" value="Lactamase_B_3"/>
    <property type="match status" value="1"/>
</dbReference>
<feature type="signal peptide" evidence="1">
    <location>
        <begin position="1"/>
        <end position="20"/>
    </location>
</feature>
<dbReference type="InterPro" id="IPR050114">
    <property type="entry name" value="UPF0173_UPF0282_UlaG_hydrolase"/>
</dbReference>
<evidence type="ECO:0000313" key="2">
    <source>
        <dbReference type="EMBL" id="QSE98245.1"/>
    </source>
</evidence>
<accession>A0A975A1H3</accession>
<keyword evidence="3" id="KW-1185">Reference proteome</keyword>
<dbReference type="RefSeq" id="WP_205722759.1">
    <property type="nucleotide sequence ID" value="NZ_CP070608.1"/>
</dbReference>
<dbReference type="Gene3D" id="3.60.15.10">
    <property type="entry name" value="Ribonuclease Z/Hydroxyacylglutathione hydrolase-like"/>
    <property type="match status" value="1"/>
</dbReference>
<feature type="chain" id="PRO_5037823214" evidence="1">
    <location>
        <begin position="21"/>
        <end position="244"/>
    </location>
</feature>
<dbReference type="SUPFAM" id="SSF56281">
    <property type="entry name" value="Metallo-hydrolase/oxidoreductase"/>
    <property type="match status" value="1"/>
</dbReference>
<organism evidence="2 3">
    <name type="scientific">Fulvivirga lutea</name>
    <dbReference type="NCBI Taxonomy" id="2810512"/>
    <lineage>
        <taxon>Bacteria</taxon>
        <taxon>Pseudomonadati</taxon>
        <taxon>Bacteroidota</taxon>
        <taxon>Cytophagia</taxon>
        <taxon>Cytophagales</taxon>
        <taxon>Fulvivirgaceae</taxon>
        <taxon>Fulvivirga</taxon>
    </lineage>
</organism>
<gene>
    <name evidence="2" type="ORF">JR347_03965</name>
</gene>
<evidence type="ECO:0000313" key="3">
    <source>
        <dbReference type="Proteomes" id="UP000662783"/>
    </source>
</evidence>
<keyword evidence="1" id="KW-0732">Signal</keyword>
<dbReference type="AlphaFoldDB" id="A0A975A1H3"/>
<dbReference type="KEGG" id="fuv:JR347_03965"/>
<reference evidence="2" key="1">
    <citation type="submission" date="2021-02" db="EMBL/GenBank/DDBJ databases">
        <title>Fulvivirga sp. S481 isolated from sea water.</title>
        <authorList>
            <person name="Bae S.S."/>
            <person name="Baek K."/>
        </authorList>
    </citation>
    <scope>NUCLEOTIDE SEQUENCE</scope>
    <source>
        <strain evidence="2">S481</strain>
    </source>
</reference>
<sequence>MVKIIASIFSIVLCSAAAYSQEYEVDKFDTGDGKELEITFVGHGSLVFKYDGNVIHIDPSSREADYETMNDADLILITHHHGDHCNPDAVDKIKTDDTKIISTQLSVDKLGLGTVLPNGESTDFKNINIEAIPAYNLVHTRDNGEFYHPKGTCNSYVLTIGNKRIFIGGDTENTPEMKALENIDIAFLPMNLPYTMTPEMVADAAKAFKPKILYPYHYGKTDTSIIVSLMKDEEEVETRMRNMP</sequence>
<dbReference type="PANTHER" id="PTHR43546:SF3">
    <property type="entry name" value="UPF0173 METAL-DEPENDENT HYDROLASE MJ1163"/>
    <property type="match status" value="1"/>
</dbReference>
<protein>
    <submittedName>
        <fullName evidence="2">MBL fold metallo-hydrolase</fullName>
    </submittedName>
</protein>
<dbReference type="Proteomes" id="UP000662783">
    <property type="component" value="Chromosome"/>
</dbReference>
<dbReference type="EMBL" id="CP070608">
    <property type="protein sequence ID" value="QSE98245.1"/>
    <property type="molecule type" value="Genomic_DNA"/>
</dbReference>
<name>A0A975A1H3_9BACT</name>